<dbReference type="Proteomes" id="UP000887565">
    <property type="component" value="Unplaced"/>
</dbReference>
<evidence type="ECO:0000313" key="1">
    <source>
        <dbReference type="Proteomes" id="UP000887565"/>
    </source>
</evidence>
<proteinExistence type="predicted"/>
<reference evidence="2" key="1">
    <citation type="submission" date="2022-11" db="UniProtKB">
        <authorList>
            <consortium name="WormBaseParasite"/>
        </authorList>
    </citation>
    <scope>IDENTIFICATION</scope>
</reference>
<protein>
    <submittedName>
        <fullName evidence="2">Uncharacterized protein</fullName>
    </submittedName>
</protein>
<name>A0A915KZN9_ROMCU</name>
<dbReference type="AlphaFoldDB" id="A0A915KZN9"/>
<keyword evidence="1" id="KW-1185">Reference proteome</keyword>
<sequence length="80" mass="9113">LKLRLPEALNGLSLLKYLDPVAVCSLRQPDILPLLSSFSNIIGVDNVDKCLNKYKRLSLNKDLDFDVDPVRQTKMLVMKR</sequence>
<evidence type="ECO:0000313" key="2">
    <source>
        <dbReference type="WBParaSite" id="nRc.2.0.1.t44297-RA"/>
    </source>
</evidence>
<organism evidence="1 2">
    <name type="scientific">Romanomermis culicivorax</name>
    <name type="common">Nematode worm</name>
    <dbReference type="NCBI Taxonomy" id="13658"/>
    <lineage>
        <taxon>Eukaryota</taxon>
        <taxon>Metazoa</taxon>
        <taxon>Ecdysozoa</taxon>
        <taxon>Nematoda</taxon>
        <taxon>Enoplea</taxon>
        <taxon>Dorylaimia</taxon>
        <taxon>Mermithida</taxon>
        <taxon>Mermithoidea</taxon>
        <taxon>Mermithidae</taxon>
        <taxon>Romanomermis</taxon>
    </lineage>
</organism>
<accession>A0A915KZN9</accession>
<dbReference type="WBParaSite" id="nRc.2.0.1.t44297-RA">
    <property type="protein sequence ID" value="nRc.2.0.1.t44297-RA"/>
    <property type="gene ID" value="nRc.2.0.1.g44297"/>
</dbReference>